<comment type="caution">
    <text evidence="1">The sequence shown here is derived from an EMBL/GenBank/DDBJ whole genome shotgun (WGS) entry which is preliminary data.</text>
</comment>
<accession>W4QPN3</accession>
<reference evidence="1 2" key="1">
    <citation type="journal article" date="2014" name="Genome Announc.">
        <title>Draft Genome Sequences of Three Alkaliphilic Bacillus Strains, Bacillus wakoensis JCM 9140T, Bacillus akibai JCM 9157T, and Bacillus hemicellulosilyticus JCM 9152T.</title>
        <authorList>
            <person name="Yuki M."/>
            <person name="Oshima K."/>
            <person name="Suda W."/>
            <person name="Oshida Y."/>
            <person name="Kitamura K."/>
            <person name="Iida T."/>
            <person name="Hattori M."/>
            <person name="Ohkuma M."/>
        </authorList>
    </citation>
    <scope>NUCLEOTIDE SEQUENCE [LARGE SCALE GENOMIC DNA]</scope>
    <source>
        <strain evidence="1 2">JCM 9157</strain>
    </source>
</reference>
<evidence type="ECO:0000313" key="2">
    <source>
        <dbReference type="Proteomes" id="UP000018896"/>
    </source>
</evidence>
<organism evidence="1 2">
    <name type="scientific">Halalkalibacter akibai (strain ATCC 43226 / DSM 21942 / CIP 109018 / JCM 9157 / 1139)</name>
    <name type="common">Bacillus akibai</name>
    <dbReference type="NCBI Taxonomy" id="1236973"/>
    <lineage>
        <taxon>Bacteria</taxon>
        <taxon>Bacillati</taxon>
        <taxon>Bacillota</taxon>
        <taxon>Bacilli</taxon>
        <taxon>Bacillales</taxon>
        <taxon>Bacillaceae</taxon>
        <taxon>Halalkalibacter</taxon>
    </lineage>
</organism>
<keyword evidence="2" id="KW-1185">Reference proteome</keyword>
<evidence type="ECO:0000313" key="1">
    <source>
        <dbReference type="EMBL" id="GAE34065.1"/>
    </source>
</evidence>
<dbReference type="EMBL" id="BAUV01000005">
    <property type="protein sequence ID" value="GAE34065.1"/>
    <property type="molecule type" value="Genomic_DNA"/>
</dbReference>
<protein>
    <submittedName>
        <fullName evidence="1">Uncharacterized protein</fullName>
    </submittedName>
</protein>
<dbReference type="OrthoDB" id="1907273at2"/>
<dbReference type="RefSeq" id="WP_035662805.1">
    <property type="nucleotide sequence ID" value="NZ_BAUV01000005.1"/>
</dbReference>
<gene>
    <name evidence="1" type="ORF">JCM9157_1098</name>
</gene>
<proteinExistence type="predicted"/>
<dbReference type="AlphaFoldDB" id="W4QPN3"/>
<dbReference type="eggNOG" id="ENOG5032R3H">
    <property type="taxonomic scope" value="Bacteria"/>
</dbReference>
<name>W4QPN3_HALA3</name>
<dbReference type="Proteomes" id="UP000018896">
    <property type="component" value="Unassembled WGS sequence"/>
</dbReference>
<sequence>MNSSLHSIILPSTIRGRGIHTNIIPTVCNLKNMLSKLTSVNGDYTQLKQWEKRSYQAYQVDKIKGLLLESTESEQIQIIRRHILNGHPAEFGASCLDIYLVAFVAENIGVGKEVFFDYIIKEGISEKTNSAQAIWQVGKGDGVFLGILNEDGSVKDWNYIAAWVKGTTL</sequence>